<organism evidence="8 9">
    <name type="scientific">Flagellimonas spongiicola</name>
    <dbReference type="NCBI Taxonomy" id="2942208"/>
    <lineage>
        <taxon>Bacteria</taxon>
        <taxon>Pseudomonadati</taxon>
        <taxon>Bacteroidota</taxon>
        <taxon>Flavobacteriia</taxon>
        <taxon>Flavobacteriales</taxon>
        <taxon>Flavobacteriaceae</taxon>
        <taxon>Flagellimonas</taxon>
    </lineage>
</organism>
<dbReference type="Pfam" id="PF12912">
    <property type="entry name" value="N_NLPC_P60"/>
    <property type="match status" value="1"/>
</dbReference>
<evidence type="ECO:0000259" key="7">
    <source>
        <dbReference type="Pfam" id="PF12913"/>
    </source>
</evidence>
<evidence type="ECO:0000313" key="8">
    <source>
        <dbReference type="EMBL" id="MCL6273171.1"/>
    </source>
</evidence>
<proteinExistence type="inferred from homology"/>
<name>A0ABT0PPM6_9FLAO</name>
<keyword evidence="2" id="KW-0645">Protease</keyword>
<reference evidence="8 9" key="1">
    <citation type="submission" date="2022-05" db="EMBL/GenBank/DDBJ databases">
        <authorList>
            <person name="Park J.-S."/>
        </authorList>
    </citation>
    <scope>NUCLEOTIDE SEQUENCE [LARGE SCALE GENOMIC DNA]</scope>
    <source>
        <strain evidence="8 9">2012CJ35-5</strain>
    </source>
</reference>
<gene>
    <name evidence="8" type="ORF">M3P19_04075</name>
</gene>
<evidence type="ECO:0000256" key="4">
    <source>
        <dbReference type="ARBA" id="ARBA00022807"/>
    </source>
</evidence>
<dbReference type="RefSeq" id="WP_249656351.1">
    <property type="nucleotide sequence ID" value="NZ_JAMFMA010000001.1"/>
</dbReference>
<evidence type="ECO:0000313" key="9">
    <source>
        <dbReference type="Proteomes" id="UP001203607"/>
    </source>
</evidence>
<comment type="caution">
    <text evidence="8">The sequence shown here is derived from an EMBL/GenBank/DDBJ whole genome shotgun (WGS) entry which is preliminary data.</text>
</comment>
<comment type="similarity">
    <text evidence="1">Belongs to the peptidase C40 family.</text>
</comment>
<dbReference type="InterPro" id="IPR039439">
    <property type="entry name" value="SH3b1_dom"/>
</dbReference>
<feature type="domain" description="NlpC/P60" evidence="5">
    <location>
        <begin position="316"/>
        <end position="396"/>
    </location>
</feature>
<evidence type="ECO:0000256" key="1">
    <source>
        <dbReference type="ARBA" id="ARBA00007074"/>
    </source>
</evidence>
<dbReference type="InterPro" id="IPR000064">
    <property type="entry name" value="NLP_P60_dom"/>
</dbReference>
<dbReference type="Gene3D" id="3.90.1720.10">
    <property type="entry name" value="endopeptidase domain like (from Nostoc punctiforme)"/>
    <property type="match status" value="1"/>
</dbReference>
<evidence type="ECO:0000259" key="6">
    <source>
        <dbReference type="Pfam" id="PF12912"/>
    </source>
</evidence>
<dbReference type="InterPro" id="IPR025606">
    <property type="entry name" value="NLPC/P60_N_dom"/>
</dbReference>
<evidence type="ECO:0000256" key="3">
    <source>
        <dbReference type="ARBA" id="ARBA00022801"/>
    </source>
</evidence>
<evidence type="ECO:0000256" key="2">
    <source>
        <dbReference type="ARBA" id="ARBA00022670"/>
    </source>
</evidence>
<accession>A0ABT0PPM6</accession>
<feature type="domain" description="NLPC/P60 N-terminal" evidence="6">
    <location>
        <begin position="67"/>
        <end position="136"/>
    </location>
</feature>
<dbReference type="EMBL" id="JAMFMA010000001">
    <property type="protein sequence ID" value="MCL6273171.1"/>
    <property type="molecule type" value="Genomic_DNA"/>
</dbReference>
<dbReference type="InterPro" id="IPR038765">
    <property type="entry name" value="Papain-like_cys_pep_sf"/>
</dbReference>
<dbReference type="Pfam" id="PF12913">
    <property type="entry name" value="SH3_6"/>
    <property type="match status" value="1"/>
</dbReference>
<dbReference type="Pfam" id="PF00877">
    <property type="entry name" value="NLPC_P60"/>
    <property type="match status" value="1"/>
</dbReference>
<feature type="domain" description="SH3b1" evidence="7">
    <location>
        <begin position="159"/>
        <end position="211"/>
    </location>
</feature>
<keyword evidence="4" id="KW-0788">Thiol protease</keyword>
<evidence type="ECO:0000259" key="5">
    <source>
        <dbReference type="Pfam" id="PF00877"/>
    </source>
</evidence>
<dbReference type="SUPFAM" id="SSF54001">
    <property type="entry name" value="Cysteine proteinases"/>
    <property type="match status" value="1"/>
</dbReference>
<dbReference type="Proteomes" id="UP001203607">
    <property type="component" value="Unassembled WGS sequence"/>
</dbReference>
<sequence>MLLTQMYHSSKTQRPNFLRSYFYLHILSLIALSGCVTEKMDNHEFQLETYALNELTYPESAVEIPSSMHTQFVQNFFAPWNTPAEKLLQQMDSVPGKNLSYLETYLKDDAWYGENKKPHTKWQREEIVQNVTTEDFPNLNRKGIVIAHTNLRRLPTHRPGFDTYSKAGEGFPFDYFQDTSLWANTPVLIAHSTKDKQWAYVISPYYKGWVPMRDLAFVDDSFTKKWQNGRYCMPQSDTLNLISKTFNFAINAKMGMVLPYDELLNESNAVEVFWVNADENLNATIKKAKVAKNKVAFAGHSFDKTNLEKLVANLVGRPYGWGGYLENRDCSSMIRDLLGTFQIWLPRDSKDQVLIGNQYDLSGNSIAKSQLIKDKGVPFLTILRKKGHNMLYVGNDSNGEPLILHAIWGLKTTYANAKLEEYLSAYPIEGIHKDADGTLKGRYVIGEAIISTIHLGDGNNGITLPLVDEMYALTNILVD</sequence>
<keyword evidence="3" id="KW-0378">Hydrolase</keyword>
<protein>
    <submittedName>
        <fullName evidence="8">SH3 domain-containing protein</fullName>
    </submittedName>
</protein>
<keyword evidence="9" id="KW-1185">Reference proteome</keyword>